<dbReference type="Gene3D" id="2.60.120.10">
    <property type="entry name" value="Jelly Rolls"/>
    <property type="match status" value="1"/>
</dbReference>
<sequence length="153" mass="16228">MASLVPLLSEILPMVMPATAHVARAKEIESAACAAQGPVTVRPAIVDKCAGMSSTVMTVRPHSETQVQHNSEQDAIIYTVSGSGVLTVNQGFGQELREHDISAGDFAFVPAWTEHRFSNSQHVDLVCVVIHGGSRPAGATFVDWGGDEDTSTK</sequence>
<dbReference type="CDD" id="cd02208">
    <property type="entry name" value="cupin_RmlC-like"/>
    <property type="match status" value="1"/>
</dbReference>
<protein>
    <recommendedName>
        <fullName evidence="1">Cupin type-2 domain-containing protein</fullName>
    </recommendedName>
</protein>
<gene>
    <name evidence="2" type="ORF">E4U42_004591</name>
</gene>
<feature type="domain" description="Cupin type-2" evidence="1">
    <location>
        <begin position="56"/>
        <end position="130"/>
    </location>
</feature>
<reference evidence="2" key="1">
    <citation type="journal article" date="2020" name="bioRxiv">
        <title>Whole genome comparisons of ergot fungi reveals the divergence and evolution of species within the genus Claviceps are the result of varying mechanisms driving genome evolution and host range expansion.</title>
        <authorList>
            <person name="Wyka S.A."/>
            <person name="Mondo S.J."/>
            <person name="Liu M."/>
            <person name="Dettman J."/>
            <person name="Nalam V."/>
            <person name="Broders K.D."/>
        </authorList>
    </citation>
    <scope>NUCLEOTIDE SEQUENCE</scope>
    <source>
        <strain evidence="2">CCC 489</strain>
    </source>
</reference>
<dbReference type="InterPro" id="IPR013096">
    <property type="entry name" value="Cupin_2"/>
</dbReference>
<dbReference type="OrthoDB" id="3511549at2759"/>
<organism evidence="2 3">
    <name type="scientific">Claviceps africana</name>
    <dbReference type="NCBI Taxonomy" id="83212"/>
    <lineage>
        <taxon>Eukaryota</taxon>
        <taxon>Fungi</taxon>
        <taxon>Dikarya</taxon>
        <taxon>Ascomycota</taxon>
        <taxon>Pezizomycotina</taxon>
        <taxon>Sordariomycetes</taxon>
        <taxon>Hypocreomycetidae</taxon>
        <taxon>Hypocreales</taxon>
        <taxon>Clavicipitaceae</taxon>
        <taxon>Claviceps</taxon>
    </lineage>
</organism>
<keyword evidence="3" id="KW-1185">Reference proteome</keyword>
<evidence type="ECO:0000313" key="2">
    <source>
        <dbReference type="EMBL" id="KAG5929778.1"/>
    </source>
</evidence>
<evidence type="ECO:0000259" key="1">
    <source>
        <dbReference type="Pfam" id="PF07883"/>
    </source>
</evidence>
<name>A0A8K0JC43_9HYPO</name>
<dbReference type="InterPro" id="IPR014710">
    <property type="entry name" value="RmlC-like_jellyroll"/>
</dbReference>
<accession>A0A8K0JC43</accession>
<comment type="caution">
    <text evidence="2">The sequence shown here is derived from an EMBL/GenBank/DDBJ whole genome shotgun (WGS) entry which is preliminary data.</text>
</comment>
<proteinExistence type="predicted"/>
<dbReference type="SUPFAM" id="SSF51182">
    <property type="entry name" value="RmlC-like cupins"/>
    <property type="match status" value="1"/>
</dbReference>
<dbReference type="AlphaFoldDB" id="A0A8K0JC43"/>
<dbReference type="Pfam" id="PF07883">
    <property type="entry name" value="Cupin_2"/>
    <property type="match status" value="1"/>
</dbReference>
<dbReference type="InterPro" id="IPR011051">
    <property type="entry name" value="RmlC_Cupin_sf"/>
</dbReference>
<dbReference type="EMBL" id="SRPY01000041">
    <property type="protein sequence ID" value="KAG5929778.1"/>
    <property type="molecule type" value="Genomic_DNA"/>
</dbReference>
<evidence type="ECO:0000313" key="3">
    <source>
        <dbReference type="Proteomes" id="UP000811619"/>
    </source>
</evidence>
<dbReference type="Proteomes" id="UP000811619">
    <property type="component" value="Unassembled WGS sequence"/>
</dbReference>